<evidence type="ECO:0000256" key="1">
    <source>
        <dbReference type="ARBA" id="ARBA00004173"/>
    </source>
</evidence>
<evidence type="ECO:0000313" key="7">
    <source>
        <dbReference type="Proteomes" id="UP000644660"/>
    </source>
</evidence>
<dbReference type="EMBL" id="CAEFZW010000003">
    <property type="protein sequence ID" value="CAB4254143.1"/>
    <property type="molecule type" value="Genomic_DNA"/>
</dbReference>
<dbReference type="InterPro" id="IPR011990">
    <property type="entry name" value="TPR-like_helical_dom_sf"/>
</dbReference>
<dbReference type="GeneID" id="64857127"/>
<gene>
    <name evidence="6" type="ORF">KABA2_03S13530</name>
</gene>
<evidence type="ECO:0000256" key="2">
    <source>
        <dbReference type="ARBA" id="ARBA00006192"/>
    </source>
</evidence>
<evidence type="ECO:0000256" key="4">
    <source>
        <dbReference type="ARBA" id="ARBA00044493"/>
    </source>
</evidence>
<keyword evidence="3" id="KW-0677">Repeat</keyword>
<comment type="function">
    <text evidence="4">Regulates mitochondrial small subunit maturation by controlling 15S rRNA 5'-end processing. Localizes to the 5' precursor of the 15S rRNA in a position that is subsequently occupied by mS47 in the mature yeast mtSSU. Uses structure and sequence-specific RNA recognition, binding to a single-stranded region of the precursor and specifically recognizing bases -6 to -1. The exchange of Ccm1 for mS47 is coupled to the irreversible removal of precursor rRNA that is accompanied by conformational changes of the mitoribosomal proteins uS5m and mS26. These conformational changes signal completion of 5'-end rRNA processing through protection of the mature 5'-end of the 15S rRNA and stabilization of mS47. The removal of the 5' precursor together with the dissociation of Ccm1 may be catalyzed by the 5'-3' exoribonuclease Pet127. Involved in the specific removal of group I introns in mitochondrial encoded transcripts.</text>
</comment>
<reference evidence="6 7" key="1">
    <citation type="submission" date="2020-05" db="EMBL/GenBank/DDBJ databases">
        <authorList>
            <person name="Casaregola S."/>
            <person name="Devillers H."/>
            <person name="Grondin C."/>
        </authorList>
    </citation>
    <scope>NUCLEOTIDE SEQUENCE [LARGE SCALE GENOMIC DNA]</scope>
    <source>
        <strain evidence="6 7">CLIB 1767</strain>
    </source>
</reference>
<keyword evidence="7" id="KW-1185">Reference proteome</keyword>
<dbReference type="InterPro" id="IPR002885">
    <property type="entry name" value="PPR_rpt"/>
</dbReference>
<evidence type="ECO:0000256" key="5">
    <source>
        <dbReference type="ARBA" id="ARBA00044511"/>
    </source>
</evidence>
<dbReference type="Proteomes" id="UP000644660">
    <property type="component" value="Unassembled WGS sequence"/>
</dbReference>
<comment type="similarity">
    <text evidence="2">Belongs to the CCM1 family.</text>
</comment>
<accession>A0A8H2VFC6</accession>
<dbReference type="PANTHER" id="PTHR47447">
    <property type="entry name" value="OS03G0856100 PROTEIN"/>
    <property type="match status" value="1"/>
</dbReference>
<dbReference type="AlphaFoldDB" id="A0A8H2VFC6"/>
<name>A0A8H2VFC6_9SACH</name>
<sequence>MNRPVVSLTYRRNGKRVVKRVPAIVRQILLSDSTIPLTSEEKDKLFKYFVDNRLTTQSYERQWTLDLLRKRGAHEVILKFGRRHLFVINNCDTTTKLNTLSKTDKLSDNKSLSTLTPVNIQNYDDKEITSNYIHGKQPTILLKDDVVGSELRTFIYSLISMRHTRELETFMQCIISQVSLDRRGRTCDLISGVFNGLMNLAHEDPETASKHKINDATILNRWVKWVILLNGSCEFTSYTNNRDILRRMLNYLTETKDTDEENTLFKSLSEGLDLVNKHQGITASSQFATTLIYLASYCKNFELVEQLWKFKTENKFPICAVDLTTIMRAYNYKGKFNEVAEAYELYPEAHHDVSQFDYLLLAHAKTLSWAALKQQFDALFGIGKLPNIRHYEIIMYSMALLGNAKDIDSLYSQFLRRGMIPTYPILQSLLQCHYKSSNPTECFEQFRLFEKYSIKPTAATYTIMFKVYRKLNDISGALRLLKVITDENNVPILEDHFIIIMQMCSRITNHLIAREIFNIMKDHYDITPGALSVSALMDVYTEAKQYNDAIVLFDDYSKRKTIQNDPDRISIYTSALYTRLKSKDETGCDAILEEVSSSNITMDSKFYKYLLMYMVNNLKDYDGANDLLKKLINNPKWTSKANTSHFEVIMDAYSRISYYDGIFQLYKLMTDNHIPVNSKILYYLVKSTFKVQMSKKEDLTSSIEFVDKIMTNSVESNLYTSDSKFHPSIMGWALRAVAKYYSPKQALEMLNRYDKLFYDQNTRSVNNKFSLMRSLAVLFAELGDWEQFEIMYQNIWNQLERYEKQPTSTIPNIKLRSLFVGIFTYKIRHLKQTKQLEKLPELLNKLKTRNFVLDNSTWNQAILELASDEATIKSALEITNEKFIHGYNIIHKNRLLTKLKNQSLSTMNDSWFLQKKTENPNSFIPTLYLESETFDLLYKRLDSYLNEQSDIESILKELIEKYGYFMKSYLMSSKHDVRNWDVIERNHHAYFHELRTIKRVIPVLKF</sequence>
<dbReference type="Gene3D" id="1.25.40.10">
    <property type="entry name" value="Tetratricopeptide repeat domain"/>
    <property type="match status" value="2"/>
</dbReference>
<organism evidence="6 7">
    <name type="scientific">Maudiozyma barnettii</name>
    <dbReference type="NCBI Taxonomy" id="61262"/>
    <lineage>
        <taxon>Eukaryota</taxon>
        <taxon>Fungi</taxon>
        <taxon>Dikarya</taxon>
        <taxon>Ascomycota</taxon>
        <taxon>Saccharomycotina</taxon>
        <taxon>Saccharomycetes</taxon>
        <taxon>Saccharomycetales</taxon>
        <taxon>Saccharomycetaceae</taxon>
        <taxon>Maudiozyma</taxon>
    </lineage>
</organism>
<dbReference type="RefSeq" id="XP_041405987.1">
    <property type="nucleotide sequence ID" value="XM_041550053.1"/>
</dbReference>
<comment type="caution">
    <text evidence="6">The sequence shown here is derived from an EMBL/GenBank/DDBJ whole genome shotgun (WGS) entry which is preliminary data.</text>
</comment>
<protein>
    <submittedName>
        <fullName evidence="6">Similar to Saccharomyces cerevisiae YLR067C PET309 Specific translational activator for the COX1 mRNA, also influences stability of intron-containing COX1 primary transcripts</fullName>
    </submittedName>
</protein>
<comment type="subunit">
    <text evidence="5">Binds to mitochondrial small subunit 15S rRNA.</text>
</comment>
<proteinExistence type="inferred from homology"/>
<dbReference type="Pfam" id="PF01535">
    <property type="entry name" value="PPR"/>
    <property type="match status" value="1"/>
</dbReference>
<evidence type="ECO:0000313" key="6">
    <source>
        <dbReference type="EMBL" id="CAB4254143.1"/>
    </source>
</evidence>
<dbReference type="GO" id="GO:0005739">
    <property type="term" value="C:mitochondrion"/>
    <property type="evidence" value="ECO:0007669"/>
    <property type="project" value="UniProtKB-SubCell"/>
</dbReference>
<comment type="subcellular location">
    <subcellularLocation>
        <location evidence="1">Mitochondrion</location>
    </subcellularLocation>
</comment>
<evidence type="ECO:0000256" key="3">
    <source>
        <dbReference type="ARBA" id="ARBA00022737"/>
    </source>
</evidence>
<dbReference type="PANTHER" id="PTHR47447:SF17">
    <property type="entry name" value="OS12G0638900 PROTEIN"/>
    <property type="match status" value="1"/>
</dbReference>
<dbReference type="OrthoDB" id="185373at2759"/>